<accession>A0A5C5ZMP4</accession>
<dbReference type="AlphaFoldDB" id="A0A5C5ZMP4"/>
<dbReference type="OrthoDB" id="7873478at2"/>
<evidence type="ECO:0000313" key="3">
    <source>
        <dbReference type="Proteomes" id="UP000315440"/>
    </source>
</evidence>
<gene>
    <name evidence="2" type="ORF">Mal64_16030</name>
</gene>
<keyword evidence="1" id="KW-0732">Signal</keyword>
<keyword evidence="3" id="KW-1185">Reference proteome</keyword>
<sequence length="206" mass="21188" precursor="true">MIARFCTALLLLVALGASPALASIQQDGFGVPQGAGTAVANEALGEITFEWTATPFTAFLEFTSLTSFDLFLDSFVSNGAANDVTGYTFDLLDSPGGSAVLRYTNETNFANSSVPPVQGNTNLFGLPGATNGSNPVAEANPLTPLLTGFSAGSYRLGVYDSAAPNTATAGFRIAESATAQVPEAVSGMIWVMGALLVGGVSRFRTK</sequence>
<feature type="chain" id="PRO_5022698497" description="PEP-CTERM protein-sorting domain-containing protein" evidence="1">
    <location>
        <begin position="23"/>
        <end position="206"/>
    </location>
</feature>
<organism evidence="2 3">
    <name type="scientific">Pseudobythopirellula maris</name>
    <dbReference type="NCBI Taxonomy" id="2527991"/>
    <lineage>
        <taxon>Bacteria</taxon>
        <taxon>Pseudomonadati</taxon>
        <taxon>Planctomycetota</taxon>
        <taxon>Planctomycetia</taxon>
        <taxon>Pirellulales</taxon>
        <taxon>Lacipirellulaceae</taxon>
        <taxon>Pseudobythopirellula</taxon>
    </lineage>
</organism>
<dbReference type="RefSeq" id="WP_146398925.1">
    <property type="nucleotide sequence ID" value="NZ_SJPQ01000002.1"/>
</dbReference>
<protein>
    <recommendedName>
        <fullName evidence="4">PEP-CTERM protein-sorting domain-containing protein</fullName>
    </recommendedName>
</protein>
<comment type="caution">
    <text evidence="2">The sequence shown here is derived from an EMBL/GenBank/DDBJ whole genome shotgun (WGS) entry which is preliminary data.</text>
</comment>
<evidence type="ECO:0008006" key="4">
    <source>
        <dbReference type="Google" id="ProtNLM"/>
    </source>
</evidence>
<reference evidence="2 3" key="1">
    <citation type="submission" date="2019-02" db="EMBL/GenBank/DDBJ databases">
        <title>Deep-cultivation of Planctomycetes and their phenomic and genomic characterization uncovers novel biology.</title>
        <authorList>
            <person name="Wiegand S."/>
            <person name="Jogler M."/>
            <person name="Boedeker C."/>
            <person name="Pinto D."/>
            <person name="Vollmers J."/>
            <person name="Rivas-Marin E."/>
            <person name="Kohn T."/>
            <person name="Peeters S.H."/>
            <person name="Heuer A."/>
            <person name="Rast P."/>
            <person name="Oberbeckmann S."/>
            <person name="Bunk B."/>
            <person name="Jeske O."/>
            <person name="Meyerdierks A."/>
            <person name="Storesund J.E."/>
            <person name="Kallscheuer N."/>
            <person name="Luecker S."/>
            <person name="Lage O.M."/>
            <person name="Pohl T."/>
            <person name="Merkel B.J."/>
            <person name="Hornburger P."/>
            <person name="Mueller R.-W."/>
            <person name="Bruemmer F."/>
            <person name="Labrenz M."/>
            <person name="Spormann A.M."/>
            <person name="Op Den Camp H."/>
            <person name="Overmann J."/>
            <person name="Amann R."/>
            <person name="Jetten M.S.M."/>
            <person name="Mascher T."/>
            <person name="Medema M.H."/>
            <person name="Devos D.P."/>
            <person name="Kaster A.-K."/>
            <person name="Ovreas L."/>
            <person name="Rohde M."/>
            <person name="Galperin M.Y."/>
            <person name="Jogler C."/>
        </authorList>
    </citation>
    <scope>NUCLEOTIDE SEQUENCE [LARGE SCALE GENOMIC DNA]</scope>
    <source>
        <strain evidence="2 3">Mal64</strain>
    </source>
</reference>
<proteinExistence type="predicted"/>
<name>A0A5C5ZMP4_9BACT</name>
<feature type="signal peptide" evidence="1">
    <location>
        <begin position="1"/>
        <end position="22"/>
    </location>
</feature>
<dbReference type="Proteomes" id="UP000315440">
    <property type="component" value="Unassembled WGS sequence"/>
</dbReference>
<dbReference type="EMBL" id="SJPQ01000002">
    <property type="protein sequence ID" value="TWT88131.1"/>
    <property type="molecule type" value="Genomic_DNA"/>
</dbReference>
<evidence type="ECO:0000256" key="1">
    <source>
        <dbReference type="SAM" id="SignalP"/>
    </source>
</evidence>
<evidence type="ECO:0000313" key="2">
    <source>
        <dbReference type="EMBL" id="TWT88131.1"/>
    </source>
</evidence>